<accession>A0ABY1IEJ0</accession>
<dbReference type="EMBL" id="FQZC01000002">
    <property type="protein sequence ID" value="SHJ05576.1"/>
    <property type="molecule type" value="Genomic_DNA"/>
</dbReference>
<evidence type="ECO:0000256" key="9">
    <source>
        <dbReference type="SAM" id="Phobius"/>
    </source>
</evidence>
<keyword evidence="3" id="KW-1003">Cell membrane</keyword>
<dbReference type="InterPro" id="IPR007272">
    <property type="entry name" value="Sulf_transp_TsuA/YedE"/>
</dbReference>
<keyword evidence="4" id="KW-0997">Cell inner membrane</keyword>
<evidence type="ECO:0000256" key="5">
    <source>
        <dbReference type="ARBA" id="ARBA00022692"/>
    </source>
</evidence>
<dbReference type="PANTHER" id="PTHR30574">
    <property type="entry name" value="INNER MEMBRANE PROTEIN YEDE"/>
    <property type="match status" value="1"/>
</dbReference>
<evidence type="ECO:0000313" key="11">
    <source>
        <dbReference type="Proteomes" id="UP000184290"/>
    </source>
</evidence>
<comment type="similarity">
    <text evidence="8">Belongs to the TsuA/YedE (TC 9.B.102) family.</text>
</comment>
<dbReference type="Proteomes" id="UP000184290">
    <property type="component" value="Unassembled WGS sequence"/>
</dbReference>
<evidence type="ECO:0000256" key="1">
    <source>
        <dbReference type="ARBA" id="ARBA00004429"/>
    </source>
</evidence>
<feature type="transmembrane region" description="Helical" evidence="9">
    <location>
        <begin position="85"/>
        <end position="106"/>
    </location>
</feature>
<evidence type="ECO:0000256" key="8">
    <source>
        <dbReference type="ARBA" id="ARBA00035655"/>
    </source>
</evidence>
<feature type="transmembrane region" description="Helical" evidence="9">
    <location>
        <begin position="162"/>
        <end position="180"/>
    </location>
</feature>
<dbReference type="RefSeq" id="WP_060605054.1">
    <property type="nucleotide sequence ID" value="NZ_FQZC01000002.1"/>
</dbReference>
<feature type="transmembrane region" description="Helical" evidence="9">
    <location>
        <begin position="126"/>
        <end position="150"/>
    </location>
</feature>
<feature type="transmembrane region" description="Helical" evidence="9">
    <location>
        <begin position="382"/>
        <end position="401"/>
    </location>
</feature>
<keyword evidence="5 9" id="KW-0812">Transmembrane</keyword>
<keyword evidence="2" id="KW-0813">Transport</keyword>
<comment type="subcellular location">
    <subcellularLocation>
        <location evidence="1">Cell inner membrane</location>
        <topology evidence="1">Multi-pass membrane protein</topology>
    </subcellularLocation>
</comment>
<gene>
    <name evidence="10" type="ORF">SAMN02745911_1537</name>
</gene>
<dbReference type="PANTHER" id="PTHR30574:SF1">
    <property type="entry name" value="SULPHUR TRANSPORT DOMAIN-CONTAINING PROTEIN"/>
    <property type="match status" value="1"/>
</dbReference>
<keyword evidence="6 9" id="KW-1133">Transmembrane helix</keyword>
<evidence type="ECO:0000256" key="4">
    <source>
        <dbReference type="ARBA" id="ARBA00022519"/>
    </source>
</evidence>
<sequence>MTTRSQKADYATPGSLVVAGRRLVPVGIAVALIAAGLALSWSGAGDGLALSLTFGAIFGLVLQRARFCFYCSIRECIEEKEPDGVLGILVALAVGMAGYAVVFGAWMPDPATGRLPPDAFIGPVAWSLVLGGLAFGAGMAISGSCLSAHLYRLGEGSPTAPFALAGAFLGFILGLASWNSLYLAMVVDAPTVWLPAHLGYAGWLMASLALLAVVAWPLVFWHSNRRTQTRAGLARLADDRLKPVKVLFIGRWPGWIGGIAVGVLGMVAYLRVAPLGVTAELSARARAVGTDVGLVPGQLLGLDRLRGCISIVADALLSNNGLFILGLVSASFAAAISSGQFTPQRPRMAHVARGLGGGILLGWGATTALGCSVGTLMSGIHAGALSGWVFALSMLAGIVLLRARALSRR</sequence>
<evidence type="ECO:0008006" key="12">
    <source>
        <dbReference type="Google" id="ProtNLM"/>
    </source>
</evidence>
<dbReference type="Pfam" id="PF04143">
    <property type="entry name" value="Sulf_transp"/>
    <property type="match status" value="1"/>
</dbReference>
<keyword evidence="7 9" id="KW-0472">Membrane</keyword>
<feature type="transmembrane region" description="Helical" evidence="9">
    <location>
        <begin position="23"/>
        <end position="41"/>
    </location>
</feature>
<feature type="transmembrane region" description="Helical" evidence="9">
    <location>
        <begin position="200"/>
        <end position="221"/>
    </location>
</feature>
<comment type="caution">
    <text evidence="10">The sequence shown here is derived from an EMBL/GenBank/DDBJ whole genome shotgun (WGS) entry which is preliminary data.</text>
</comment>
<protein>
    <recommendedName>
        <fullName evidence="12">Sulphur transport domain-containing protein</fullName>
    </recommendedName>
</protein>
<evidence type="ECO:0000256" key="6">
    <source>
        <dbReference type="ARBA" id="ARBA00022989"/>
    </source>
</evidence>
<evidence type="ECO:0000256" key="7">
    <source>
        <dbReference type="ARBA" id="ARBA00023136"/>
    </source>
</evidence>
<organism evidence="10 11">
    <name type="scientific">Aureimonas altamirensis DSM 21988</name>
    <dbReference type="NCBI Taxonomy" id="1121026"/>
    <lineage>
        <taxon>Bacteria</taxon>
        <taxon>Pseudomonadati</taxon>
        <taxon>Pseudomonadota</taxon>
        <taxon>Alphaproteobacteria</taxon>
        <taxon>Hyphomicrobiales</taxon>
        <taxon>Aurantimonadaceae</taxon>
        <taxon>Aureimonas</taxon>
    </lineage>
</organism>
<keyword evidence="11" id="KW-1185">Reference proteome</keyword>
<feature type="transmembrane region" description="Helical" evidence="9">
    <location>
        <begin position="322"/>
        <end position="342"/>
    </location>
</feature>
<feature type="transmembrane region" description="Helical" evidence="9">
    <location>
        <begin position="354"/>
        <end position="376"/>
    </location>
</feature>
<reference evidence="10 11" key="1">
    <citation type="submission" date="2016-11" db="EMBL/GenBank/DDBJ databases">
        <authorList>
            <person name="Varghese N."/>
            <person name="Submissions S."/>
        </authorList>
    </citation>
    <scope>NUCLEOTIDE SEQUENCE [LARGE SCALE GENOMIC DNA]</scope>
    <source>
        <strain evidence="10 11">DSM 21988</strain>
    </source>
</reference>
<evidence type="ECO:0000313" key="10">
    <source>
        <dbReference type="EMBL" id="SHJ05576.1"/>
    </source>
</evidence>
<feature type="transmembrane region" description="Helical" evidence="9">
    <location>
        <begin position="47"/>
        <end position="65"/>
    </location>
</feature>
<evidence type="ECO:0000256" key="2">
    <source>
        <dbReference type="ARBA" id="ARBA00022448"/>
    </source>
</evidence>
<feature type="transmembrane region" description="Helical" evidence="9">
    <location>
        <begin position="252"/>
        <end position="272"/>
    </location>
</feature>
<evidence type="ECO:0000256" key="3">
    <source>
        <dbReference type="ARBA" id="ARBA00022475"/>
    </source>
</evidence>
<name>A0ABY1IEJ0_9HYPH</name>
<proteinExistence type="inferred from homology"/>